<dbReference type="AlphaFoldDB" id="A0AAP0JTJ0"/>
<organism evidence="1 2">
    <name type="scientific">Stephania cephalantha</name>
    <dbReference type="NCBI Taxonomy" id="152367"/>
    <lineage>
        <taxon>Eukaryota</taxon>
        <taxon>Viridiplantae</taxon>
        <taxon>Streptophyta</taxon>
        <taxon>Embryophyta</taxon>
        <taxon>Tracheophyta</taxon>
        <taxon>Spermatophyta</taxon>
        <taxon>Magnoliopsida</taxon>
        <taxon>Ranunculales</taxon>
        <taxon>Menispermaceae</taxon>
        <taxon>Menispermoideae</taxon>
        <taxon>Cissampelideae</taxon>
        <taxon>Stephania</taxon>
    </lineage>
</organism>
<evidence type="ECO:0000313" key="1">
    <source>
        <dbReference type="EMBL" id="KAK9139902.1"/>
    </source>
</evidence>
<protein>
    <submittedName>
        <fullName evidence="1">Uncharacterized protein</fullName>
    </submittedName>
</protein>
<reference evidence="1 2" key="1">
    <citation type="submission" date="2024-01" db="EMBL/GenBank/DDBJ databases">
        <title>Genome assemblies of Stephania.</title>
        <authorList>
            <person name="Yang L."/>
        </authorList>
    </citation>
    <scope>NUCLEOTIDE SEQUENCE [LARGE SCALE GENOMIC DNA]</scope>
    <source>
        <strain evidence="1">JXDWG</strain>
        <tissue evidence="1">Leaf</tissue>
    </source>
</reference>
<sequence>MGDHTEKRGSNVYIWVYSLAYMASRKSNVSVDALKSVEVSEDTHVEDYWSETTEELEVFQIEPEIIITQDDGEENEMKIEVILERPEKPQKKSKEDQPLVLVKPSTLPHIFAKPYKDWKSSNSTCGTKPCTYRIAPGLMIGAIVLRVVLDNSYPLRARSADSSRESGSHLWINHLDITIGVWVRDTCVEANLVAIAKIGLVEHYLHNLQFGNMDKALTLISIINGVRSECSCCPAHYRDCAGWSALHLIEERVPFIDEDEPSCWSMPHQVLQAFPAPLVHVAQRVLQTIWEKQLGVPPAP</sequence>
<proteinExistence type="predicted"/>
<gene>
    <name evidence="1" type="ORF">Scep_009583</name>
</gene>
<name>A0AAP0JTJ0_9MAGN</name>
<accession>A0AAP0JTJ0</accession>
<dbReference type="Proteomes" id="UP001419268">
    <property type="component" value="Unassembled WGS sequence"/>
</dbReference>
<comment type="caution">
    <text evidence="1">The sequence shown here is derived from an EMBL/GenBank/DDBJ whole genome shotgun (WGS) entry which is preliminary data.</text>
</comment>
<evidence type="ECO:0000313" key="2">
    <source>
        <dbReference type="Proteomes" id="UP001419268"/>
    </source>
</evidence>
<keyword evidence="2" id="KW-1185">Reference proteome</keyword>
<dbReference type="EMBL" id="JBBNAG010000004">
    <property type="protein sequence ID" value="KAK9139902.1"/>
    <property type="molecule type" value="Genomic_DNA"/>
</dbReference>